<dbReference type="AlphaFoldDB" id="A0A543IVP1"/>
<comment type="caution">
    <text evidence="3">The sequence shown here is derived from an EMBL/GenBank/DDBJ whole genome shotgun (WGS) entry which is preliminary data.</text>
</comment>
<sequence length="708" mass="75104">MGRSPSAPSPHPQPTAIPSPQPRPAESGIHPAPTPTPSPSPEPSPAPQAAPRRDGHPTGGATPNPHPTVDVRPDAGGWGFSGIDPAQMDAFEKALARAQDTLGTNEPRIRHALEALDLDTSHLAVLRETRQWIADKRPDLRRRHEAVQAVRERWSPGAVPATGLAPFDEGRYARAAGDPDAYAAALALGRTAHSGEIDRTVLAELERRAGDADFATALMHALGATGFRTVLATTGKGTDRAAAQRLQAALGKALAAASPRLDAAWRAELTAKGSEGQHYWLSRALMHGTYDAAFLLDVARKIEAANRVPVLDPLPGVLTALSRVPAAAQDFFAQPGVLDRLMNERRALDDGKALSAALLAATTVFRDHAGSADNPSRGYLSAKLASQVIHLEAQRLDRGRSLRLSPEALSQIFASYIRDVNRVAAAGADAKPGVAGEDHALLPGREDWGARFDREELHAVMKEVFQADPKAFAMVSGAQTIWARMLLGASAAELADGRGSVAFKAAARELGAGFGFITSAAGVATIAAGKELDERQNNAVKIVIALVNSGLSIPQHAGWPIVAGTTSSWTGVIENALETEASTEKAVRKANGTAAEIEFLVHQLAAQSLLDHGLFGSADPPAKTHPWASLSDLRPGDDPRKAPNNFLKEDGTTLLTRAEMLASRDADGNPVAYDAYRRWLYEGLAGKTWSEVEAALSSGYQKGFRKFQ</sequence>
<dbReference type="InterPro" id="IPR046701">
    <property type="entry name" value="DUF6571"/>
</dbReference>
<accession>A0A543IVP1</accession>
<dbReference type="Pfam" id="PF20211">
    <property type="entry name" value="DUF6571"/>
    <property type="match status" value="1"/>
</dbReference>
<evidence type="ECO:0000313" key="4">
    <source>
        <dbReference type="Proteomes" id="UP000319213"/>
    </source>
</evidence>
<protein>
    <recommendedName>
        <fullName evidence="2">DUF6571 domain-containing protein</fullName>
    </recommendedName>
</protein>
<proteinExistence type="predicted"/>
<feature type="domain" description="DUF6571" evidence="2">
    <location>
        <begin position="311"/>
        <end position="624"/>
    </location>
</feature>
<evidence type="ECO:0000256" key="1">
    <source>
        <dbReference type="SAM" id="MobiDB-lite"/>
    </source>
</evidence>
<feature type="compositionally biased region" description="Pro residues" evidence="1">
    <location>
        <begin position="32"/>
        <end position="48"/>
    </location>
</feature>
<keyword evidence="4" id="KW-1185">Reference proteome</keyword>
<reference evidence="3 4" key="1">
    <citation type="submission" date="2019-06" db="EMBL/GenBank/DDBJ databases">
        <title>Sequencing the genomes of 1000 actinobacteria strains.</title>
        <authorList>
            <person name="Klenk H.-P."/>
        </authorList>
    </citation>
    <scope>NUCLEOTIDE SEQUENCE [LARGE SCALE GENOMIC DNA]</scope>
    <source>
        <strain evidence="3 4">DSM 43186</strain>
    </source>
</reference>
<evidence type="ECO:0000259" key="2">
    <source>
        <dbReference type="Pfam" id="PF20211"/>
    </source>
</evidence>
<feature type="region of interest" description="Disordered" evidence="1">
    <location>
        <begin position="1"/>
        <end position="84"/>
    </location>
</feature>
<gene>
    <name evidence="3" type="ORF">FHX40_1319</name>
</gene>
<evidence type="ECO:0000313" key="3">
    <source>
        <dbReference type="EMBL" id="TQM74638.1"/>
    </source>
</evidence>
<organism evidence="3 4">
    <name type="scientific">Thermopolyspora flexuosa</name>
    <dbReference type="NCBI Taxonomy" id="103836"/>
    <lineage>
        <taxon>Bacteria</taxon>
        <taxon>Bacillati</taxon>
        <taxon>Actinomycetota</taxon>
        <taxon>Actinomycetes</taxon>
        <taxon>Streptosporangiales</taxon>
        <taxon>Streptosporangiaceae</taxon>
        <taxon>Thermopolyspora</taxon>
    </lineage>
</organism>
<name>A0A543IVP1_9ACTN</name>
<dbReference type="EMBL" id="VFPQ01000001">
    <property type="protein sequence ID" value="TQM74638.1"/>
    <property type="molecule type" value="Genomic_DNA"/>
</dbReference>
<dbReference type="Proteomes" id="UP000319213">
    <property type="component" value="Unassembled WGS sequence"/>
</dbReference>
<feature type="compositionally biased region" description="Pro residues" evidence="1">
    <location>
        <begin position="7"/>
        <end position="23"/>
    </location>
</feature>